<proteinExistence type="predicted"/>
<comment type="caution">
    <text evidence="2">The sequence shown here is derived from an EMBL/GenBank/DDBJ whole genome shotgun (WGS) entry which is preliminary data.</text>
</comment>
<evidence type="ECO:0000313" key="2">
    <source>
        <dbReference type="EMBL" id="GJN13999.1"/>
    </source>
</evidence>
<accession>A0AAV5DUS8</accession>
<dbReference type="AlphaFoldDB" id="A0AAV5DUS8"/>
<dbReference type="Pfam" id="PF26587">
    <property type="entry name" value="AAA_lid_SMAX1"/>
    <property type="match status" value="1"/>
</dbReference>
<reference evidence="2" key="2">
    <citation type="submission" date="2021-12" db="EMBL/GenBank/DDBJ databases">
        <title>Resequencing data analysis of finger millet.</title>
        <authorList>
            <person name="Hatakeyama M."/>
            <person name="Aluri S."/>
            <person name="Balachadran M.T."/>
            <person name="Sivarajan S.R."/>
            <person name="Poveda L."/>
            <person name="Shimizu-Inatsugi R."/>
            <person name="Schlapbach R."/>
            <person name="Sreeman S.M."/>
            <person name="Shimizu K.K."/>
        </authorList>
    </citation>
    <scope>NUCLEOTIDE SEQUENCE</scope>
</reference>
<sequence length="129" mass="14253">MLKEFSSTMSNILGSNCRLEIDVGAMEQILAAAWASDSEKRPVRTWLDQVFASSLEQKPSLALIMETTDLHGYGWLEPIVPVQVLSNSGVSTVPQQYIRPPSEQPIIVSTNDTNLTIPIIDLCGFDDYP</sequence>
<evidence type="ECO:0000259" key="1">
    <source>
        <dbReference type="Pfam" id="PF26587"/>
    </source>
</evidence>
<name>A0AAV5DUS8_ELECO</name>
<dbReference type="InterPro" id="IPR058954">
    <property type="entry name" value="AAA_lid_SMAX1"/>
</dbReference>
<feature type="domain" description="SMAX1-like AAA+ ATPase lid" evidence="1">
    <location>
        <begin position="2"/>
        <end position="57"/>
    </location>
</feature>
<keyword evidence="3" id="KW-1185">Reference proteome</keyword>
<protein>
    <recommendedName>
        <fullName evidence="1">SMAX1-like AAA+ ATPase lid domain-containing protein</fullName>
    </recommendedName>
</protein>
<reference evidence="2" key="1">
    <citation type="journal article" date="2018" name="DNA Res.">
        <title>Multiple hybrid de novo genome assembly of finger millet, an orphan allotetraploid crop.</title>
        <authorList>
            <person name="Hatakeyama M."/>
            <person name="Aluri S."/>
            <person name="Balachadran M.T."/>
            <person name="Sivarajan S.R."/>
            <person name="Patrignani A."/>
            <person name="Gruter S."/>
            <person name="Poveda L."/>
            <person name="Shimizu-Inatsugi R."/>
            <person name="Baeten J."/>
            <person name="Francoijs K.J."/>
            <person name="Nataraja K.N."/>
            <person name="Reddy Y.A.N."/>
            <person name="Phadnis S."/>
            <person name="Ravikumar R.L."/>
            <person name="Schlapbach R."/>
            <person name="Sreeman S.M."/>
            <person name="Shimizu K.K."/>
        </authorList>
    </citation>
    <scope>NUCLEOTIDE SEQUENCE</scope>
</reference>
<evidence type="ECO:0000313" key="3">
    <source>
        <dbReference type="Proteomes" id="UP001054889"/>
    </source>
</evidence>
<gene>
    <name evidence="2" type="primary">gb00769</name>
    <name evidence="2" type="ORF">PR202_gb00769</name>
</gene>
<organism evidence="2 3">
    <name type="scientific">Eleusine coracana subsp. coracana</name>
    <dbReference type="NCBI Taxonomy" id="191504"/>
    <lineage>
        <taxon>Eukaryota</taxon>
        <taxon>Viridiplantae</taxon>
        <taxon>Streptophyta</taxon>
        <taxon>Embryophyta</taxon>
        <taxon>Tracheophyta</taxon>
        <taxon>Spermatophyta</taxon>
        <taxon>Magnoliopsida</taxon>
        <taxon>Liliopsida</taxon>
        <taxon>Poales</taxon>
        <taxon>Poaceae</taxon>
        <taxon>PACMAD clade</taxon>
        <taxon>Chloridoideae</taxon>
        <taxon>Cynodonteae</taxon>
        <taxon>Eleusininae</taxon>
        <taxon>Eleusine</taxon>
    </lineage>
</organism>
<dbReference type="EMBL" id="BQKI01000071">
    <property type="protein sequence ID" value="GJN13999.1"/>
    <property type="molecule type" value="Genomic_DNA"/>
</dbReference>
<dbReference type="Proteomes" id="UP001054889">
    <property type="component" value="Unassembled WGS sequence"/>
</dbReference>